<dbReference type="Pfam" id="PF14414">
    <property type="entry name" value="WHH"/>
    <property type="match status" value="1"/>
</dbReference>
<organism evidence="2 3">
    <name type="scientific">Rugosimonospora africana</name>
    <dbReference type="NCBI Taxonomy" id="556532"/>
    <lineage>
        <taxon>Bacteria</taxon>
        <taxon>Bacillati</taxon>
        <taxon>Actinomycetota</taxon>
        <taxon>Actinomycetes</taxon>
        <taxon>Micromonosporales</taxon>
        <taxon>Micromonosporaceae</taxon>
        <taxon>Rugosimonospora</taxon>
    </lineage>
</organism>
<gene>
    <name evidence="2" type="ORF">Raf01_47250</name>
</gene>
<dbReference type="InterPro" id="IPR018958">
    <property type="entry name" value="Knr4/Smi1-like_dom"/>
</dbReference>
<evidence type="ECO:0000313" key="3">
    <source>
        <dbReference type="Proteomes" id="UP000642748"/>
    </source>
</evidence>
<accession>A0A8J3QVI4</accession>
<dbReference type="Pfam" id="PF09346">
    <property type="entry name" value="SMI1_KNR4"/>
    <property type="match status" value="1"/>
</dbReference>
<dbReference type="SMART" id="SM00860">
    <property type="entry name" value="SMI1_KNR4"/>
    <property type="match status" value="1"/>
</dbReference>
<dbReference type="EMBL" id="BONZ01000043">
    <property type="protein sequence ID" value="GIH16553.1"/>
    <property type="molecule type" value="Genomic_DNA"/>
</dbReference>
<proteinExistence type="predicted"/>
<dbReference type="InterPro" id="IPR032869">
    <property type="entry name" value="WHH_dom_containing"/>
</dbReference>
<dbReference type="Proteomes" id="UP000642748">
    <property type="component" value="Unassembled WGS sequence"/>
</dbReference>
<reference evidence="2" key="1">
    <citation type="submission" date="2021-01" db="EMBL/GenBank/DDBJ databases">
        <title>Whole genome shotgun sequence of Rugosimonospora africana NBRC 104875.</title>
        <authorList>
            <person name="Komaki H."/>
            <person name="Tamura T."/>
        </authorList>
    </citation>
    <scope>NUCLEOTIDE SEQUENCE</scope>
    <source>
        <strain evidence="2">NBRC 104875</strain>
    </source>
</reference>
<keyword evidence="3" id="KW-1185">Reference proteome</keyword>
<dbReference type="InterPro" id="IPR037883">
    <property type="entry name" value="Knr4/Smi1-like_sf"/>
</dbReference>
<evidence type="ECO:0000259" key="1">
    <source>
        <dbReference type="SMART" id="SM00860"/>
    </source>
</evidence>
<dbReference type="SUPFAM" id="SSF160631">
    <property type="entry name" value="SMI1/KNR4-like"/>
    <property type="match status" value="1"/>
</dbReference>
<dbReference type="Gene3D" id="3.40.1580.10">
    <property type="entry name" value="SMI1/KNR4-like"/>
    <property type="match status" value="1"/>
</dbReference>
<name>A0A8J3QVI4_9ACTN</name>
<protein>
    <recommendedName>
        <fullName evidence="1">Knr4/Smi1-like domain-containing protein</fullName>
    </recommendedName>
</protein>
<dbReference type="AlphaFoldDB" id="A0A8J3QVI4"/>
<dbReference type="RefSeq" id="WP_203920111.1">
    <property type="nucleotide sequence ID" value="NZ_BONZ01000043.1"/>
</dbReference>
<evidence type="ECO:0000313" key="2">
    <source>
        <dbReference type="EMBL" id="GIH16553.1"/>
    </source>
</evidence>
<comment type="caution">
    <text evidence="2">The sequence shown here is derived from an EMBL/GenBank/DDBJ whole genome shotgun (WGS) entry which is preliminary data.</text>
</comment>
<sequence>MVRIAPVPRGFTVDEARLVDVLIANRLVAGAIAGAAGWEYAADRAPAGWIWAHLGATRHLALVPAELHAAFRHRGGVSGMRVTVPGRGLLTGKLVDDTGAPVPVRPVRTVAEDAVGKLEGWLGYRLPDGYREFLAATNGGLPLAGAVVPGTGLLLDQPLFGLATEDRMQDLAYANLWLRDRLTRDFLAVGYVQGGLLAVKVRGHDAGSVWYWDDDDSRDDERYEPAVICRDLLVRCAANFPELLAGLSTVPPSLSAVADRAIEHGRAELFRPDGVGDALPKARRPPWLTLLENVPTWDPTAQPG</sequence>
<feature type="domain" description="Knr4/Smi1-like" evidence="1">
    <location>
        <begin position="109"/>
        <end position="246"/>
    </location>
</feature>